<evidence type="ECO:0000313" key="12">
    <source>
        <dbReference type="Proteomes" id="UP000275078"/>
    </source>
</evidence>
<feature type="domain" description="VOC" evidence="10">
    <location>
        <begin position="15"/>
        <end position="155"/>
    </location>
</feature>
<dbReference type="PROSITE" id="PS00935">
    <property type="entry name" value="GLYOXALASE_I_2"/>
    <property type="match status" value="2"/>
</dbReference>
<evidence type="ECO:0000256" key="9">
    <source>
        <dbReference type="RuleBase" id="RU361179"/>
    </source>
</evidence>
<comment type="cofactor">
    <cofactor evidence="8">
        <name>Zn(2+)</name>
        <dbReference type="ChEBI" id="CHEBI:29105"/>
    </cofactor>
    <text evidence="8">Binds 1 zinc ion per subunit. In the homodimer, two zinc ions are bound between subunits.</text>
</comment>
<proteinExistence type="inferred from homology"/>
<dbReference type="EMBL" id="ML119778">
    <property type="protein sequence ID" value="RPA74882.1"/>
    <property type="molecule type" value="Genomic_DNA"/>
</dbReference>
<dbReference type="GO" id="GO:0004462">
    <property type="term" value="F:lactoylglutathione lyase activity"/>
    <property type="evidence" value="ECO:0007669"/>
    <property type="project" value="UniProtKB-UniRule"/>
</dbReference>
<keyword evidence="12" id="KW-1185">Reference proteome</keyword>
<evidence type="ECO:0000256" key="8">
    <source>
        <dbReference type="PIRSR" id="PIRSR604361-3"/>
    </source>
</evidence>
<evidence type="ECO:0000256" key="2">
    <source>
        <dbReference type="ARBA" id="ARBA00010363"/>
    </source>
</evidence>
<dbReference type="UniPathway" id="UPA00619">
    <property type="reaction ID" value="UER00675"/>
</dbReference>
<dbReference type="InterPro" id="IPR029068">
    <property type="entry name" value="Glyas_Bleomycin-R_OHBP_Dase"/>
</dbReference>
<dbReference type="PANTHER" id="PTHR10374">
    <property type="entry name" value="LACTOYLGLUTATHIONE LYASE GLYOXALASE I"/>
    <property type="match status" value="1"/>
</dbReference>
<evidence type="ECO:0000256" key="7">
    <source>
        <dbReference type="PIRSR" id="PIRSR604361-1"/>
    </source>
</evidence>
<evidence type="ECO:0000256" key="1">
    <source>
        <dbReference type="ARBA" id="ARBA00005008"/>
    </source>
</evidence>
<protein>
    <recommendedName>
        <fullName evidence="3 9">Lactoylglutathione lyase</fullName>
        <ecNumber evidence="3 9">4.4.1.5</ecNumber>
    </recommendedName>
    <alternativeName>
        <fullName evidence="9">Glyoxalase I</fullName>
    </alternativeName>
</protein>
<evidence type="ECO:0000256" key="5">
    <source>
        <dbReference type="ARBA" id="ARBA00022833"/>
    </source>
</evidence>
<keyword evidence="4 8" id="KW-0479">Metal-binding</keyword>
<dbReference type="AlphaFoldDB" id="A0A3N4HM29"/>
<dbReference type="InterPro" id="IPR004361">
    <property type="entry name" value="Glyoxalase_1"/>
</dbReference>
<gene>
    <name evidence="11" type="ORF">BJ508DRAFT_418397</name>
</gene>
<comment type="function">
    <text evidence="9">Catalyzes the conversion of hemimercaptal, formed from methylglyoxal and glutathione, to S-lactoylglutathione.</text>
</comment>
<feature type="binding site" evidence="8">
    <location>
        <position position="312"/>
    </location>
    <ligand>
        <name>Zn(2+)</name>
        <dbReference type="ChEBI" id="CHEBI:29105"/>
        <note>ligand shared between dimeric partners</note>
    </ligand>
</feature>
<dbReference type="NCBIfam" id="TIGR00068">
    <property type="entry name" value="glyox_I"/>
    <property type="match status" value="2"/>
</dbReference>
<name>A0A3N4HM29_ASCIM</name>
<feature type="binding site" evidence="8">
    <location>
        <position position="266"/>
    </location>
    <ligand>
        <name>Zn(2+)</name>
        <dbReference type="ChEBI" id="CHEBI:29105"/>
        <note>ligand shared between dimeric partners</note>
    </ligand>
</feature>
<evidence type="ECO:0000313" key="11">
    <source>
        <dbReference type="EMBL" id="RPA74882.1"/>
    </source>
</evidence>
<dbReference type="Pfam" id="PF00903">
    <property type="entry name" value="Glyoxalase"/>
    <property type="match status" value="2"/>
</dbReference>
<comment type="pathway">
    <text evidence="1 9">Secondary metabolite metabolism; methylglyoxal degradation; (R)-lactate from methylglyoxal: step 1/2.</text>
</comment>
<dbReference type="InterPro" id="IPR037523">
    <property type="entry name" value="VOC_core"/>
</dbReference>
<evidence type="ECO:0000256" key="3">
    <source>
        <dbReference type="ARBA" id="ARBA00012081"/>
    </source>
</evidence>
<dbReference type="GO" id="GO:0046872">
    <property type="term" value="F:metal ion binding"/>
    <property type="evidence" value="ECO:0007669"/>
    <property type="project" value="UniProtKB-UniRule"/>
</dbReference>
<organism evidence="11 12">
    <name type="scientific">Ascobolus immersus RN42</name>
    <dbReference type="NCBI Taxonomy" id="1160509"/>
    <lineage>
        <taxon>Eukaryota</taxon>
        <taxon>Fungi</taxon>
        <taxon>Dikarya</taxon>
        <taxon>Ascomycota</taxon>
        <taxon>Pezizomycotina</taxon>
        <taxon>Pezizomycetes</taxon>
        <taxon>Pezizales</taxon>
        <taxon>Ascobolaceae</taxon>
        <taxon>Ascobolus</taxon>
    </lineage>
</organism>
<accession>A0A3N4HM29</accession>
<dbReference type="SUPFAM" id="SSF54593">
    <property type="entry name" value="Glyoxalase/Bleomycin resistance protein/Dihydroxybiphenyl dioxygenase"/>
    <property type="match status" value="2"/>
</dbReference>
<dbReference type="InterPro" id="IPR018146">
    <property type="entry name" value="Glyoxalase_1_CS"/>
</dbReference>
<dbReference type="Proteomes" id="UP000275078">
    <property type="component" value="Unassembled WGS sequence"/>
</dbReference>
<dbReference type="EC" id="4.4.1.5" evidence="3 9"/>
<reference evidence="11 12" key="1">
    <citation type="journal article" date="2018" name="Nat. Ecol. Evol.">
        <title>Pezizomycetes genomes reveal the molecular basis of ectomycorrhizal truffle lifestyle.</title>
        <authorList>
            <person name="Murat C."/>
            <person name="Payen T."/>
            <person name="Noel B."/>
            <person name="Kuo A."/>
            <person name="Morin E."/>
            <person name="Chen J."/>
            <person name="Kohler A."/>
            <person name="Krizsan K."/>
            <person name="Balestrini R."/>
            <person name="Da Silva C."/>
            <person name="Montanini B."/>
            <person name="Hainaut M."/>
            <person name="Levati E."/>
            <person name="Barry K.W."/>
            <person name="Belfiori B."/>
            <person name="Cichocki N."/>
            <person name="Clum A."/>
            <person name="Dockter R.B."/>
            <person name="Fauchery L."/>
            <person name="Guy J."/>
            <person name="Iotti M."/>
            <person name="Le Tacon F."/>
            <person name="Lindquist E.A."/>
            <person name="Lipzen A."/>
            <person name="Malagnac F."/>
            <person name="Mello A."/>
            <person name="Molinier V."/>
            <person name="Miyauchi S."/>
            <person name="Poulain J."/>
            <person name="Riccioni C."/>
            <person name="Rubini A."/>
            <person name="Sitrit Y."/>
            <person name="Splivallo R."/>
            <person name="Traeger S."/>
            <person name="Wang M."/>
            <person name="Zifcakova L."/>
            <person name="Wipf D."/>
            <person name="Zambonelli A."/>
            <person name="Paolocci F."/>
            <person name="Nowrousian M."/>
            <person name="Ottonello S."/>
            <person name="Baldrian P."/>
            <person name="Spatafora J.W."/>
            <person name="Henrissat B."/>
            <person name="Nagy L.G."/>
            <person name="Aury J.M."/>
            <person name="Wincker P."/>
            <person name="Grigoriev I.V."/>
            <person name="Bonfante P."/>
            <person name="Martin F.M."/>
        </authorList>
    </citation>
    <scope>NUCLEOTIDE SEQUENCE [LARGE SCALE GENOMIC DNA]</scope>
    <source>
        <strain evidence="11 12">RN42</strain>
    </source>
</reference>
<dbReference type="PROSITE" id="PS00934">
    <property type="entry name" value="GLYOXALASE_I_1"/>
    <property type="match status" value="1"/>
</dbReference>
<dbReference type="OrthoDB" id="16820at2759"/>
<dbReference type="Gene3D" id="3.10.180.10">
    <property type="entry name" value="2,3-Dihydroxybiphenyl 1,2-Dioxygenase, domain 1"/>
    <property type="match status" value="2"/>
</dbReference>
<dbReference type="CDD" id="cd07233">
    <property type="entry name" value="GlxI_Zn"/>
    <property type="match status" value="2"/>
</dbReference>
<feature type="binding site" evidence="8">
    <location>
        <position position="239"/>
    </location>
    <ligand>
        <name>Zn(2+)</name>
        <dbReference type="ChEBI" id="CHEBI:29105"/>
        <note>ligand shared between dimeric partners</note>
    </ligand>
</feature>
<comment type="catalytic activity">
    <reaction evidence="9">
        <text>(R)-S-lactoylglutathione = methylglyoxal + glutathione</text>
        <dbReference type="Rhea" id="RHEA:19069"/>
        <dbReference type="ChEBI" id="CHEBI:17158"/>
        <dbReference type="ChEBI" id="CHEBI:57474"/>
        <dbReference type="ChEBI" id="CHEBI:57925"/>
        <dbReference type="EC" id="4.4.1.5"/>
    </reaction>
</comment>
<dbReference type="InterPro" id="IPR004360">
    <property type="entry name" value="Glyas_Fos-R_dOase_dom"/>
</dbReference>
<dbReference type="PANTHER" id="PTHR10374:SF30">
    <property type="entry name" value="LACTOYLGLUTATHIONE LYASE"/>
    <property type="match status" value="1"/>
</dbReference>
<keyword evidence="5 8" id="KW-0862">Zinc</keyword>
<evidence type="ECO:0000259" key="10">
    <source>
        <dbReference type="PROSITE" id="PS51819"/>
    </source>
</evidence>
<comment type="similarity">
    <text evidence="2 9">Belongs to the glyoxalase I family.</text>
</comment>
<evidence type="ECO:0000256" key="6">
    <source>
        <dbReference type="ARBA" id="ARBA00023239"/>
    </source>
</evidence>
<dbReference type="PROSITE" id="PS51819">
    <property type="entry name" value="VOC"/>
    <property type="match status" value="2"/>
</dbReference>
<evidence type="ECO:0000256" key="4">
    <source>
        <dbReference type="ARBA" id="ARBA00022723"/>
    </source>
</evidence>
<keyword evidence="6 9" id="KW-0456">Lyase</keyword>
<dbReference type="STRING" id="1160509.A0A3N4HM29"/>
<feature type="domain" description="VOC" evidence="10">
    <location>
        <begin position="172"/>
        <end position="316"/>
    </location>
</feature>
<feature type="active site" description="Proton donor/acceptor" evidence="7">
    <location>
        <position position="312"/>
    </location>
</feature>
<sequence length="325" mass="37261">MADAKPFNTDTSKYLLNHTMIRVKNPTVTSEWYHKHFGMKLVHSMSFEDSKFALYFLGFDLPHYSDKHWTSRQGLLELTHNYGTENDDSFKVANGNEDPHRGFGHICISLPNLEETCAKLETAGVSWKKRLTEGRMKNIAFALDPDGYWVELVQSPPQLNAATDIPAALKYRLNHTMVRVKDIEKSLLFYTSTMGMSVLRKLENPDAKFDLYFLGYRPAYASTVEEGEEGVTGREGILELTYNYGSENDDSVVYHTGNTEPKGYGHVCVSVDDLDEAVKRFDDLGVKWQKRLEQGSMKDVAFLLDPDGYWIELIQNEELKRRAFW</sequence>